<dbReference type="PATRIC" id="fig|518642.10.peg.2351"/>
<comment type="caution">
    <text evidence="5">The sequence shown here is derived from an EMBL/GenBank/DDBJ whole genome shotgun (WGS) entry which is preliminary data.</text>
</comment>
<dbReference type="InterPro" id="IPR000524">
    <property type="entry name" value="Tscrpt_reg_HTH_GntR"/>
</dbReference>
<dbReference type="PANTHER" id="PTHR43537">
    <property type="entry name" value="TRANSCRIPTIONAL REGULATOR, GNTR FAMILY"/>
    <property type="match status" value="1"/>
</dbReference>
<dbReference type="SMART" id="SM00895">
    <property type="entry name" value="FCD"/>
    <property type="match status" value="1"/>
</dbReference>
<dbReference type="PRINTS" id="PR00035">
    <property type="entry name" value="HTHGNTR"/>
</dbReference>
<organism evidence="5 6">
    <name type="scientific">Streptomyces nanshensis</name>
    <dbReference type="NCBI Taxonomy" id="518642"/>
    <lineage>
        <taxon>Bacteria</taxon>
        <taxon>Bacillati</taxon>
        <taxon>Actinomycetota</taxon>
        <taxon>Actinomycetes</taxon>
        <taxon>Kitasatosporales</taxon>
        <taxon>Streptomycetaceae</taxon>
        <taxon>Streptomyces</taxon>
    </lineage>
</organism>
<dbReference type="EMBL" id="LJGW01000195">
    <property type="protein sequence ID" value="OEV11715.1"/>
    <property type="molecule type" value="Genomic_DNA"/>
</dbReference>
<name>A0A1E7L682_9ACTN</name>
<evidence type="ECO:0000313" key="5">
    <source>
        <dbReference type="EMBL" id="OEV11715.1"/>
    </source>
</evidence>
<dbReference type="PROSITE" id="PS50949">
    <property type="entry name" value="HTH_GNTR"/>
    <property type="match status" value="1"/>
</dbReference>
<dbReference type="InterPro" id="IPR011711">
    <property type="entry name" value="GntR_C"/>
</dbReference>
<dbReference type="Proteomes" id="UP000176005">
    <property type="component" value="Unassembled WGS sequence"/>
</dbReference>
<dbReference type="SMART" id="SM00345">
    <property type="entry name" value="HTH_GNTR"/>
    <property type="match status" value="1"/>
</dbReference>
<protein>
    <submittedName>
        <fullName evidence="5">GntR family transcriptional regulator</fullName>
    </submittedName>
</protein>
<dbReference type="Pfam" id="PF00392">
    <property type="entry name" value="GntR"/>
    <property type="match status" value="1"/>
</dbReference>
<dbReference type="InterPro" id="IPR036390">
    <property type="entry name" value="WH_DNA-bd_sf"/>
</dbReference>
<dbReference type="Gene3D" id="1.10.10.10">
    <property type="entry name" value="Winged helix-like DNA-binding domain superfamily/Winged helix DNA-binding domain"/>
    <property type="match status" value="1"/>
</dbReference>
<dbReference type="SUPFAM" id="SSF48008">
    <property type="entry name" value="GntR ligand-binding domain-like"/>
    <property type="match status" value="1"/>
</dbReference>
<keyword evidence="6" id="KW-1185">Reference proteome</keyword>
<dbReference type="InterPro" id="IPR036388">
    <property type="entry name" value="WH-like_DNA-bd_sf"/>
</dbReference>
<reference evidence="5 6" key="1">
    <citation type="journal article" date="2016" name="Front. Microbiol.">
        <title>Comparative Genomics Analysis of Streptomyces Species Reveals Their Adaptation to the Marine Environment and Their Diversity at the Genomic Level.</title>
        <authorList>
            <person name="Tian X."/>
            <person name="Zhang Z."/>
            <person name="Yang T."/>
            <person name="Chen M."/>
            <person name="Li J."/>
            <person name="Chen F."/>
            <person name="Yang J."/>
            <person name="Li W."/>
            <person name="Zhang B."/>
            <person name="Zhang Z."/>
            <person name="Wu J."/>
            <person name="Zhang C."/>
            <person name="Long L."/>
            <person name="Xiao J."/>
        </authorList>
    </citation>
    <scope>NUCLEOTIDE SEQUENCE [LARGE SCALE GENOMIC DNA]</scope>
    <source>
        <strain evidence="5 6">SCSIO 10429</strain>
    </source>
</reference>
<evidence type="ECO:0000256" key="2">
    <source>
        <dbReference type="ARBA" id="ARBA00023125"/>
    </source>
</evidence>
<proteinExistence type="predicted"/>
<keyword evidence="2" id="KW-0238">DNA-binding</keyword>
<dbReference type="Gene3D" id="1.20.120.530">
    <property type="entry name" value="GntR ligand-binding domain-like"/>
    <property type="match status" value="1"/>
</dbReference>
<dbReference type="InterPro" id="IPR008920">
    <property type="entry name" value="TF_FadR/GntR_C"/>
</dbReference>
<dbReference type="CDD" id="cd07377">
    <property type="entry name" value="WHTH_GntR"/>
    <property type="match status" value="1"/>
</dbReference>
<accession>A0A1E7L682</accession>
<keyword evidence="1" id="KW-0805">Transcription regulation</keyword>
<dbReference type="GO" id="GO:0003700">
    <property type="term" value="F:DNA-binding transcription factor activity"/>
    <property type="evidence" value="ECO:0007669"/>
    <property type="project" value="InterPro"/>
</dbReference>
<gene>
    <name evidence="5" type="ORF">AN218_11680</name>
</gene>
<dbReference type="SUPFAM" id="SSF46785">
    <property type="entry name" value="Winged helix' DNA-binding domain"/>
    <property type="match status" value="1"/>
</dbReference>
<dbReference type="GO" id="GO:0003677">
    <property type="term" value="F:DNA binding"/>
    <property type="evidence" value="ECO:0007669"/>
    <property type="project" value="UniProtKB-KW"/>
</dbReference>
<evidence type="ECO:0000259" key="4">
    <source>
        <dbReference type="PROSITE" id="PS50949"/>
    </source>
</evidence>
<keyword evidence="3" id="KW-0804">Transcription</keyword>
<evidence type="ECO:0000313" key="6">
    <source>
        <dbReference type="Proteomes" id="UP000176005"/>
    </source>
</evidence>
<evidence type="ECO:0000256" key="1">
    <source>
        <dbReference type="ARBA" id="ARBA00023015"/>
    </source>
</evidence>
<dbReference type="Pfam" id="PF07729">
    <property type="entry name" value="FCD"/>
    <property type="match status" value="1"/>
</dbReference>
<dbReference type="AlphaFoldDB" id="A0A1E7L682"/>
<dbReference type="PANTHER" id="PTHR43537:SF5">
    <property type="entry name" value="UXU OPERON TRANSCRIPTIONAL REGULATOR"/>
    <property type="match status" value="1"/>
</dbReference>
<sequence>MSVVDRIKEYILLGRLAPGDPMPTENELSERLGVSRSRVREAMKTLSALDIVEVRHGYGTYVGRLSLTAMVESLAFRGLLNAQDDQDVMADLIDVRQLVETSLAELVVDQAEPEVLESLRRLTATMHEKAARGEEFLAEDREFHLLLMRATGNALAVQLTGAFWDVHAIALRAVPGSTDLAQTAAGHVAVVDAIAAGDSALLRRAIVAHYAPIRERLGHRAPPGGTTGE</sequence>
<evidence type="ECO:0000256" key="3">
    <source>
        <dbReference type="ARBA" id="ARBA00023163"/>
    </source>
</evidence>
<feature type="domain" description="HTH gntR-type" evidence="4">
    <location>
        <begin position="1"/>
        <end position="65"/>
    </location>
</feature>